<dbReference type="GO" id="GO:0016747">
    <property type="term" value="F:acyltransferase activity, transferring groups other than amino-acyl groups"/>
    <property type="evidence" value="ECO:0007669"/>
    <property type="project" value="InterPro"/>
</dbReference>
<dbReference type="Pfam" id="PF00583">
    <property type="entry name" value="Acetyltransf_1"/>
    <property type="match status" value="1"/>
</dbReference>
<dbReference type="PANTHER" id="PTHR43617:SF2">
    <property type="entry name" value="UPF0039 PROTEIN SLL0451"/>
    <property type="match status" value="1"/>
</dbReference>
<dbReference type="Gene3D" id="3.40.630.30">
    <property type="match status" value="1"/>
</dbReference>
<dbReference type="InterPro" id="IPR050276">
    <property type="entry name" value="MshD_Acetyltransferase"/>
</dbReference>
<gene>
    <name evidence="2" type="ORF">AVDCRST_MAG18-1994</name>
</gene>
<dbReference type="CDD" id="cd04301">
    <property type="entry name" value="NAT_SF"/>
    <property type="match status" value="1"/>
</dbReference>
<accession>A0A6J4V7I0</accession>
<sequence>MPLGPRDVARLSLGWSSAFTARELEQHLLTYPGRSWWIPSSNDYLIGGPWRHRDEIAVIQELNGKLRSEDLVAAMVAGCRERGLRLVVMLDQYEGRRDSFYSRIGFEMLQHIIIYELPRIPRGIPEGRRLRFVPVTPAMQADLLQVDHAAFPWMWWNSSAEFTTYASLYGVEIYLAYEEDGTPVAYVGLTSYRGWGHLDRIAVLPTRQGTGYGLDALNFAISRLSDLGARRVGLSTQADNIRSQHLYERYGFRRAGGSDYTIYGTRLEESRES</sequence>
<feature type="domain" description="N-acetyltransferase" evidence="1">
    <location>
        <begin position="130"/>
        <end position="272"/>
    </location>
</feature>
<dbReference type="AlphaFoldDB" id="A0A6J4V7I0"/>
<proteinExistence type="predicted"/>
<dbReference type="PROSITE" id="PS51186">
    <property type="entry name" value="GNAT"/>
    <property type="match status" value="1"/>
</dbReference>
<dbReference type="SUPFAM" id="SSF55729">
    <property type="entry name" value="Acyl-CoA N-acyltransferases (Nat)"/>
    <property type="match status" value="1"/>
</dbReference>
<name>A0A6J4V7I0_9BACT</name>
<dbReference type="InterPro" id="IPR016181">
    <property type="entry name" value="Acyl_CoA_acyltransferase"/>
</dbReference>
<reference evidence="2" key="1">
    <citation type="submission" date="2020-02" db="EMBL/GenBank/DDBJ databases">
        <authorList>
            <person name="Meier V. D."/>
        </authorList>
    </citation>
    <scope>NUCLEOTIDE SEQUENCE</scope>
    <source>
        <strain evidence="2">AVDCRST_MAG18</strain>
    </source>
</reference>
<dbReference type="InterPro" id="IPR000182">
    <property type="entry name" value="GNAT_dom"/>
</dbReference>
<organism evidence="2">
    <name type="scientific">uncultured Thermomicrobiales bacterium</name>
    <dbReference type="NCBI Taxonomy" id="1645740"/>
    <lineage>
        <taxon>Bacteria</taxon>
        <taxon>Pseudomonadati</taxon>
        <taxon>Thermomicrobiota</taxon>
        <taxon>Thermomicrobia</taxon>
        <taxon>Thermomicrobiales</taxon>
        <taxon>environmental samples</taxon>
    </lineage>
</organism>
<dbReference type="EMBL" id="CADCWN010000157">
    <property type="protein sequence ID" value="CAA9571195.1"/>
    <property type="molecule type" value="Genomic_DNA"/>
</dbReference>
<dbReference type="PANTHER" id="PTHR43617">
    <property type="entry name" value="L-AMINO ACID N-ACETYLTRANSFERASE"/>
    <property type="match status" value="1"/>
</dbReference>
<evidence type="ECO:0000259" key="1">
    <source>
        <dbReference type="PROSITE" id="PS51186"/>
    </source>
</evidence>
<evidence type="ECO:0000313" key="2">
    <source>
        <dbReference type="EMBL" id="CAA9571195.1"/>
    </source>
</evidence>
<protein>
    <recommendedName>
        <fullName evidence="1">N-acetyltransferase domain-containing protein</fullName>
    </recommendedName>
</protein>